<evidence type="ECO:0000313" key="1">
    <source>
        <dbReference type="EMBL" id="GHM60075.1"/>
    </source>
</evidence>
<dbReference type="Proteomes" id="UP000637906">
    <property type="component" value="Unassembled WGS sequence"/>
</dbReference>
<protein>
    <submittedName>
        <fullName evidence="1">Uncharacterized protein</fullName>
    </submittedName>
</protein>
<dbReference type="EMBL" id="BNGU01000068">
    <property type="protein sequence ID" value="GHM60075.1"/>
    <property type="molecule type" value="Genomic_DNA"/>
</dbReference>
<reference evidence="1 2" key="1">
    <citation type="journal article" date="2021" name="Microb. Ecol.">
        <title>Candidatus Mesenet longicola: Novel Endosymbionts of Brontispa longissima that Induce Cytoplasmic Incompatibility.</title>
        <authorList>
            <person name="Takano S."/>
            <person name="Gotoh Y."/>
            <person name="Hayashi T."/>
        </authorList>
    </citation>
    <scope>NUCLEOTIDE SEQUENCE [LARGE SCALE GENOMIC DNA]</scope>
    <source>
        <strain evidence="1">L5</strain>
    </source>
</reference>
<organism evidence="1 2">
    <name type="scientific">Candidatus Mesenet longicola</name>
    <dbReference type="NCBI Taxonomy" id="1892558"/>
    <lineage>
        <taxon>Bacteria</taxon>
        <taxon>Pseudomonadati</taxon>
        <taxon>Pseudomonadota</taxon>
        <taxon>Alphaproteobacteria</taxon>
        <taxon>Rickettsiales</taxon>
        <taxon>Anaplasmataceae</taxon>
        <taxon>Candidatus Mesenet</taxon>
    </lineage>
</organism>
<keyword evidence="2" id="KW-1185">Reference proteome</keyword>
<gene>
    <name evidence="1" type="ORF">sL5_10680</name>
</gene>
<sequence length="120" mass="13360">MLQGIIKVSFTVKIADRTEKISILLYSDGENSSKIKVELDEENQEKFDKLKDKSSLGKNCFLGGKSVIQAIQDKEFIKHGSCKSITPASTPTLFEQASVSNVFDSLKDQCTQFQKYLFGG</sequence>
<name>A0A8J3HVT9_9RICK</name>
<proteinExistence type="predicted"/>
<accession>A0A8J3HVT9</accession>
<dbReference type="AlphaFoldDB" id="A0A8J3HVT9"/>
<comment type="caution">
    <text evidence="1">The sequence shown here is derived from an EMBL/GenBank/DDBJ whole genome shotgun (WGS) entry which is preliminary data.</text>
</comment>
<evidence type="ECO:0000313" key="2">
    <source>
        <dbReference type="Proteomes" id="UP000637906"/>
    </source>
</evidence>